<dbReference type="AlphaFoldDB" id="A0AAV4SWQ0"/>
<feature type="compositionally biased region" description="Low complexity" evidence="1">
    <location>
        <begin position="61"/>
        <end position="70"/>
    </location>
</feature>
<name>A0AAV4SWQ0_CAEEX</name>
<keyword evidence="3" id="KW-1185">Reference proteome</keyword>
<dbReference type="EMBL" id="BPLR01009998">
    <property type="protein sequence ID" value="GIY36018.1"/>
    <property type="molecule type" value="Genomic_DNA"/>
</dbReference>
<feature type="compositionally biased region" description="Low complexity" evidence="1">
    <location>
        <begin position="79"/>
        <end position="90"/>
    </location>
</feature>
<evidence type="ECO:0000313" key="2">
    <source>
        <dbReference type="EMBL" id="GIY36018.1"/>
    </source>
</evidence>
<dbReference type="Proteomes" id="UP001054945">
    <property type="component" value="Unassembled WGS sequence"/>
</dbReference>
<evidence type="ECO:0000313" key="3">
    <source>
        <dbReference type="Proteomes" id="UP001054945"/>
    </source>
</evidence>
<feature type="region of interest" description="Disordered" evidence="1">
    <location>
        <begin position="60"/>
        <end position="90"/>
    </location>
</feature>
<feature type="compositionally biased region" description="Polar residues" evidence="1">
    <location>
        <begin position="1"/>
        <end position="16"/>
    </location>
</feature>
<feature type="region of interest" description="Disordered" evidence="1">
    <location>
        <begin position="1"/>
        <end position="26"/>
    </location>
</feature>
<evidence type="ECO:0000256" key="1">
    <source>
        <dbReference type="SAM" id="MobiDB-lite"/>
    </source>
</evidence>
<proteinExistence type="predicted"/>
<accession>A0AAV4SWQ0</accession>
<organism evidence="2 3">
    <name type="scientific">Caerostris extrusa</name>
    <name type="common">Bark spider</name>
    <name type="synonym">Caerostris bankana</name>
    <dbReference type="NCBI Taxonomy" id="172846"/>
    <lineage>
        <taxon>Eukaryota</taxon>
        <taxon>Metazoa</taxon>
        <taxon>Ecdysozoa</taxon>
        <taxon>Arthropoda</taxon>
        <taxon>Chelicerata</taxon>
        <taxon>Arachnida</taxon>
        <taxon>Araneae</taxon>
        <taxon>Araneomorphae</taxon>
        <taxon>Entelegynae</taxon>
        <taxon>Araneoidea</taxon>
        <taxon>Araneidae</taxon>
        <taxon>Caerostris</taxon>
    </lineage>
</organism>
<protein>
    <submittedName>
        <fullName evidence="2">Uncharacterized protein</fullName>
    </submittedName>
</protein>
<gene>
    <name evidence="2" type="ORF">CEXT_597941</name>
</gene>
<comment type="caution">
    <text evidence="2">The sequence shown here is derived from an EMBL/GenBank/DDBJ whole genome shotgun (WGS) entry which is preliminary data.</text>
</comment>
<reference evidence="2 3" key="1">
    <citation type="submission" date="2021-06" db="EMBL/GenBank/DDBJ databases">
        <title>Caerostris extrusa draft genome.</title>
        <authorList>
            <person name="Kono N."/>
            <person name="Arakawa K."/>
        </authorList>
    </citation>
    <scope>NUCLEOTIDE SEQUENCE [LARGE SCALE GENOMIC DNA]</scope>
</reference>
<sequence>MDTSQSDLFPPDSQSIDGPFRGQVPPRAEVRGVRGRVQREALRGAGVQRVQWFLQEERPPEVGVPVPGRQRGVRGGQGPQEPVPGVQAQEVPQVRNEQGWYEQKKTILLFYV</sequence>